<evidence type="ECO:0000259" key="2">
    <source>
        <dbReference type="PROSITE" id="PS50879"/>
    </source>
</evidence>
<protein>
    <recommendedName>
        <fullName evidence="5">Reverse transcriptase domain-containing protein</fullName>
    </recommendedName>
</protein>
<evidence type="ECO:0000313" key="4">
    <source>
        <dbReference type="RefSeq" id="XP_027099024.1"/>
    </source>
</evidence>
<reference evidence="3" key="1">
    <citation type="journal article" date="2025" name="Foods">
        <title>Unveiling the Microbial Signatures of Arabica Coffee Cherries: Insights into Ripeness Specific Diversity, Functional Traits, and Implications for Quality and Safety.</title>
        <authorList>
            <consortium name="RefSeq"/>
            <person name="Tenea G.N."/>
            <person name="Cifuentes V."/>
            <person name="Reyes P."/>
            <person name="Cevallos-Vallejos M."/>
        </authorList>
    </citation>
    <scope>NUCLEOTIDE SEQUENCE [LARGE SCALE GENOMIC DNA]</scope>
</reference>
<dbReference type="Gene3D" id="3.30.420.10">
    <property type="entry name" value="Ribonuclease H-like superfamily/Ribonuclease H"/>
    <property type="match status" value="1"/>
</dbReference>
<proteinExistence type="predicted"/>
<reference evidence="4" key="2">
    <citation type="submission" date="2025-08" db="UniProtKB">
        <authorList>
            <consortium name="RefSeq"/>
        </authorList>
    </citation>
    <scope>IDENTIFICATION</scope>
    <source>
        <tissue evidence="4">Leaves</tissue>
    </source>
</reference>
<dbReference type="InterPro" id="IPR036397">
    <property type="entry name" value="RNaseH_sf"/>
</dbReference>
<sequence>MEAFLDAGLDFCLDVVKQCWSGSLPGSSLKVLSEKLRKTKQALRQWSRSSFGDIFLEIRSAEQKVAEAELAHDDNPSEELLIQLHKARARLRNALVVEEEYWKQKARVKWLADGDQNTAFFHSVVTERRRKSVIHRIRRTNGDWVDDEASICNEAVSFFQGLFTEEVRRASSDMLEFIPRVINDQDNSGLTEIPSMDEVKEVLFSMDGDSAAGPDGFTGKFFTAAWEVVAEDVHRAIESFFCGAELPRCVTATAIVLLPKVLCPHDFTQFKPISLCNFVNKVISKLLSVRLVRVLPRIISPQKSGFVPGRQMADNFLLAQELLSDIRKPNRGGNVVLKLDMMKAYDRVSWLFLIQVLWRFGFSELWIDMVWRLVSNVWFSVIVNGSLKGFFKSTRGLRQGDPISPALFVIGAEVLLRSLNALAVHRRFHPFKVPSGCPMVTHLAYADDVIIFTSDIKASVQLVKQVVDGYCSLSGQRVNCQKSCFLVHPRVPPQRRAMIRTVTGFSHKSFPIKYLGCPLYIGRRQVYYFADVCSAVTARILSWKNRVLSSGGKLVLLRSVLSSIPIHLLAATSPPKAVFVSLEKVMAAFLWGSSEIGPRWQWISWGELCWPPEAGGVEFRSIAEVYDALSIKLWWNFRQQKSLWAQFLSAKYCKGVHPCLAEEVSSQSYTWRRLRSVQDLAEEHIGWVLGEGSMDFWHDNWMGTGALCHRVDIFHEHRVADLVFQAQWNWRLLNQILAPELVRQVVQVSPPASRGADRMVWALTADGTFSVASAYSVVTKSATCSWVASQVWLQGCPFKISFFMLRLLRSRLPLMDMLLKFGVQGPSRCRCCSEPGEEGIQHTFCMGGLAKAVWASFEECQGELARVSTVCHLVVRWWLRRGHNVYLKFVYRLLPMLVCWELWKARNTGVFEGRRVVSTEVVRQVFLQLCALFHCRFPEIDGSFGSWDAFHSALVGMRRRVSIIQVARVAPTRGYKLNSDGCSRGNPGISGGGGVVCDRDGKLIFGYSCFFGSLTSLHAELRAMLFGVRLCVAQGLHGLHIESDSLSLVRILQGSQSCPWRLQQEMSELINYKPYFTEITHCYREANKPADCLANMGADSEQERVFTSLSALPCNVQGELALERVGFPNFRRRWGR</sequence>
<dbReference type="PANTHER" id="PTHR33116">
    <property type="entry name" value="REVERSE TRANSCRIPTASE ZINC-BINDING DOMAIN-CONTAINING PROTEIN-RELATED-RELATED"/>
    <property type="match status" value="1"/>
</dbReference>
<evidence type="ECO:0000259" key="1">
    <source>
        <dbReference type="PROSITE" id="PS50878"/>
    </source>
</evidence>
<evidence type="ECO:0008006" key="5">
    <source>
        <dbReference type="Google" id="ProtNLM"/>
    </source>
</evidence>
<dbReference type="GO" id="GO:0003676">
    <property type="term" value="F:nucleic acid binding"/>
    <property type="evidence" value="ECO:0007669"/>
    <property type="project" value="InterPro"/>
</dbReference>
<dbReference type="InterPro" id="IPR002156">
    <property type="entry name" value="RNaseH_domain"/>
</dbReference>
<dbReference type="InterPro" id="IPR044730">
    <property type="entry name" value="RNase_H-like_dom_plant"/>
</dbReference>
<feature type="domain" description="Reverse transcriptase" evidence="1">
    <location>
        <begin position="239"/>
        <end position="519"/>
    </location>
</feature>
<accession>A0A6P6V7Q5</accession>
<dbReference type="GeneID" id="113718309"/>
<dbReference type="InterPro" id="IPR012337">
    <property type="entry name" value="RNaseH-like_sf"/>
</dbReference>
<dbReference type="CDD" id="cd01650">
    <property type="entry name" value="RT_nLTR_like"/>
    <property type="match status" value="1"/>
</dbReference>
<feature type="domain" description="RNase H type-1" evidence="2">
    <location>
        <begin position="971"/>
        <end position="1099"/>
    </location>
</feature>
<dbReference type="InterPro" id="IPR043502">
    <property type="entry name" value="DNA/RNA_pol_sf"/>
</dbReference>
<dbReference type="Pfam" id="PF13966">
    <property type="entry name" value="zf-RVT"/>
    <property type="match status" value="1"/>
</dbReference>
<dbReference type="RefSeq" id="XP_027099024.1">
    <property type="nucleotide sequence ID" value="XM_027243223.2"/>
</dbReference>
<dbReference type="SUPFAM" id="SSF56672">
    <property type="entry name" value="DNA/RNA polymerases"/>
    <property type="match status" value="1"/>
</dbReference>
<dbReference type="GO" id="GO:0004523">
    <property type="term" value="F:RNA-DNA hybrid ribonuclease activity"/>
    <property type="evidence" value="ECO:0007669"/>
    <property type="project" value="InterPro"/>
</dbReference>
<dbReference type="PROSITE" id="PS50878">
    <property type="entry name" value="RT_POL"/>
    <property type="match status" value="1"/>
</dbReference>
<dbReference type="OrthoDB" id="1294546at2759"/>
<dbReference type="InterPro" id="IPR000477">
    <property type="entry name" value="RT_dom"/>
</dbReference>
<evidence type="ECO:0000313" key="3">
    <source>
        <dbReference type="Proteomes" id="UP001652660"/>
    </source>
</evidence>
<dbReference type="AlphaFoldDB" id="A0A6P6V7Q5"/>
<dbReference type="CDD" id="cd06222">
    <property type="entry name" value="RNase_H_like"/>
    <property type="match status" value="1"/>
</dbReference>
<keyword evidence="3" id="KW-1185">Reference proteome</keyword>
<dbReference type="Pfam" id="PF00078">
    <property type="entry name" value="RVT_1"/>
    <property type="match status" value="1"/>
</dbReference>
<dbReference type="Pfam" id="PF13456">
    <property type="entry name" value="RVT_3"/>
    <property type="match status" value="1"/>
</dbReference>
<dbReference type="SUPFAM" id="SSF53098">
    <property type="entry name" value="Ribonuclease H-like"/>
    <property type="match status" value="1"/>
</dbReference>
<dbReference type="PROSITE" id="PS50879">
    <property type="entry name" value="RNASE_H_1"/>
    <property type="match status" value="1"/>
</dbReference>
<dbReference type="InterPro" id="IPR026960">
    <property type="entry name" value="RVT-Znf"/>
</dbReference>
<gene>
    <name evidence="4" type="primary">LOC113718309</name>
</gene>
<organism evidence="3 4">
    <name type="scientific">Coffea arabica</name>
    <name type="common">Arabian coffee</name>
    <dbReference type="NCBI Taxonomy" id="13443"/>
    <lineage>
        <taxon>Eukaryota</taxon>
        <taxon>Viridiplantae</taxon>
        <taxon>Streptophyta</taxon>
        <taxon>Embryophyta</taxon>
        <taxon>Tracheophyta</taxon>
        <taxon>Spermatophyta</taxon>
        <taxon>Magnoliopsida</taxon>
        <taxon>eudicotyledons</taxon>
        <taxon>Gunneridae</taxon>
        <taxon>Pentapetalae</taxon>
        <taxon>asterids</taxon>
        <taxon>lamiids</taxon>
        <taxon>Gentianales</taxon>
        <taxon>Rubiaceae</taxon>
        <taxon>Ixoroideae</taxon>
        <taxon>Gardenieae complex</taxon>
        <taxon>Bertiereae - Coffeeae clade</taxon>
        <taxon>Coffeeae</taxon>
        <taxon>Coffea</taxon>
    </lineage>
</organism>
<name>A0A6P6V7Q5_COFAR</name>
<dbReference type="PANTHER" id="PTHR33116:SF82">
    <property type="entry name" value="RNASE H FAMILY PROTEIN"/>
    <property type="match status" value="1"/>
</dbReference>
<dbReference type="Proteomes" id="UP001652660">
    <property type="component" value="Chromosome 11e"/>
</dbReference>